<dbReference type="EMBL" id="KV454011">
    <property type="protein sequence ID" value="ODV98566.1"/>
    <property type="molecule type" value="Genomic_DNA"/>
</dbReference>
<sequence>MASFVPAQFSSFSSNFNFNSLRADNISNLQSRLHKLKPPQDFLDIKRISRPRSANDVQQRIAFNLNYFSSNYLLILLVLLLYSLFTNFWLLFDVVFVISSCYGISKLNGNDLNLGFVRLNQSQLYTGVAFIGLPVLFISSPIATIFWLISVSSIIVLGHAAIMDKPIETAFNDVV</sequence>
<accession>A0A1E4U3I6</accession>
<evidence type="ECO:0000256" key="4">
    <source>
        <dbReference type="ARBA" id="ARBA00023136"/>
    </source>
</evidence>
<protein>
    <recommendedName>
        <fullName evidence="5">PRA1 family protein</fullName>
    </recommendedName>
</protein>
<feature type="transmembrane region" description="Helical" evidence="5">
    <location>
        <begin position="125"/>
        <end position="149"/>
    </location>
</feature>
<dbReference type="PANTHER" id="PTHR19317">
    <property type="entry name" value="PRENYLATED RAB ACCEPTOR 1-RELATED"/>
    <property type="match status" value="1"/>
</dbReference>
<evidence type="ECO:0000256" key="3">
    <source>
        <dbReference type="ARBA" id="ARBA00022989"/>
    </source>
</evidence>
<evidence type="ECO:0000256" key="2">
    <source>
        <dbReference type="ARBA" id="ARBA00022692"/>
    </source>
</evidence>
<keyword evidence="2 5" id="KW-0812">Transmembrane</keyword>
<dbReference type="PANTHER" id="PTHR19317:SF0">
    <property type="entry name" value="PRENYLATED RAB ACCEPTOR PROTEIN 1"/>
    <property type="match status" value="1"/>
</dbReference>
<evidence type="ECO:0000313" key="7">
    <source>
        <dbReference type="Proteomes" id="UP000094236"/>
    </source>
</evidence>
<proteinExistence type="inferred from homology"/>
<organism evidence="6 7">
    <name type="scientific">Pachysolen tannophilus NRRL Y-2460</name>
    <dbReference type="NCBI Taxonomy" id="669874"/>
    <lineage>
        <taxon>Eukaryota</taxon>
        <taxon>Fungi</taxon>
        <taxon>Dikarya</taxon>
        <taxon>Ascomycota</taxon>
        <taxon>Saccharomycotina</taxon>
        <taxon>Pichiomycetes</taxon>
        <taxon>Pachysolenaceae</taxon>
        <taxon>Pachysolen</taxon>
    </lineage>
</organism>
<gene>
    <name evidence="6" type="ORF">PACTADRAFT_74106</name>
</gene>
<comment type="similarity">
    <text evidence="5">Belongs to the PRA1 family.</text>
</comment>
<dbReference type="AlphaFoldDB" id="A0A1E4U3I6"/>
<evidence type="ECO:0000313" key="6">
    <source>
        <dbReference type="EMBL" id="ODV98566.1"/>
    </source>
</evidence>
<dbReference type="Proteomes" id="UP000094236">
    <property type="component" value="Unassembled WGS sequence"/>
</dbReference>
<dbReference type="GO" id="GO:0005794">
    <property type="term" value="C:Golgi apparatus"/>
    <property type="evidence" value="ECO:0007669"/>
    <property type="project" value="TreeGrafter"/>
</dbReference>
<feature type="transmembrane region" description="Helical" evidence="5">
    <location>
        <begin position="72"/>
        <end position="105"/>
    </location>
</feature>
<dbReference type="STRING" id="669874.A0A1E4U3I6"/>
<comment type="subcellular location">
    <subcellularLocation>
        <location evidence="1 5">Membrane</location>
        <topology evidence="1 5">Multi-pass membrane protein</topology>
    </subcellularLocation>
</comment>
<dbReference type="Pfam" id="PF03208">
    <property type="entry name" value="PRA1"/>
    <property type="match status" value="1"/>
</dbReference>
<dbReference type="OrthoDB" id="63113at2759"/>
<dbReference type="InterPro" id="IPR004895">
    <property type="entry name" value="Prenylated_rab_accept_PRA1"/>
</dbReference>
<evidence type="ECO:0000256" key="1">
    <source>
        <dbReference type="ARBA" id="ARBA00004141"/>
    </source>
</evidence>
<keyword evidence="4 5" id="KW-0472">Membrane</keyword>
<keyword evidence="7" id="KW-1185">Reference proteome</keyword>
<keyword evidence="3 5" id="KW-1133">Transmembrane helix</keyword>
<evidence type="ECO:0000256" key="5">
    <source>
        <dbReference type="RuleBase" id="RU363107"/>
    </source>
</evidence>
<name>A0A1E4U3I6_PACTA</name>
<dbReference type="GO" id="GO:0016020">
    <property type="term" value="C:membrane"/>
    <property type="evidence" value="ECO:0007669"/>
    <property type="project" value="UniProtKB-SubCell"/>
</dbReference>
<reference evidence="7" key="1">
    <citation type="submission" date="2016-05" db="EMBL/GenBank/DDBJ databases">
        <title>Comparative genomics of biotechnologically important yeasts.</title>
        <authorList>
            <consortium name="DOE Joint Genome Institute"/>
            <person name="Riley R."/>
            <person name="Haridas S."/>
            <person name="Wolfe K.H."/>
            <person name="Lopes M.R."/>
            <person name="Hittinger C.T."/>
            <person name="Goker M."/>
            <person name="Salamov A."/>
            <person name="Wisecaver J."/>
            <person name="Long T.M."/>
            <person name="Aerts A.L."/>
            <person name="Barry K."/>
            <person name="Choi C."/>
            <person name="Clum A."/>
            <person name="Coughlan A.Y."/>
            <person name="Deshpande S."/>
            <person name="Douglass A.P."/>
            <person name="Hanson S.J."/>
            <person name="Klenk H.-P."/>
            <person name="Labutti K."/>
            <person name="Lapidus A."/>
            <person name="Lindquist E."/>
            <person name="Lipzen A."/>
            <person name="Meier-Kolthoff J.P."/>
            <person name="Ohm R.A."/>
            <person name="Otillar R.P."/>
            <person name="Pangilinan J."/>
            <person name="Peng Y."/>
            <person name="Rokas A."/>
            <person name="Rosa C.A."/>
            <person name="Scheuner C."/>
            <person name="Sibirny A.A."/>
            <person name="Slot J.C."/>
            <person name="Stielow J.B."/>
            <person name="Sun H."/>
            <person name="Kurtzman C.P."/>
            <person name="Blackwell M."/>
            <person name="Grigoriev I.V."/>
            <person name="Jeffries T.W."/>
        </authorList>
    </citation>
    <scope>NUCLEOTIDE SEQUENCE [LARGE SCALE GENOMIC DNA]</scope>
    <source>
        <strain evidence="7">NRRL Y-2460</strain>
    </source>
</reference>